<dbReference type="Proteomes" id="UP000638849">
    <property type="component" value="Unassembled WGS sequence"/>
</dbReference>
<dbReference type="EMBL" id="JAEEAQ010000040">
    <property type="protein sequence ID" value="MBI0312733.1"/>
    <property type="molecule type" value="Genomic_DNA"/>
</dbReference>
<gene>
    <name evidence="1" type="ORF">JBF12_06935</name>
</gene>
<reference evidence="1 2" key="1">
    <citation type="submission" date="2020-12" db="EMBL/GenBank/DDBJ databases">
        <authorList>
            <person name="Kusuma A.B."/>
            <person name="Nouioui I."/>
            <person name="Goodfellow M."/>
        </authorList>
    </citation>
    <scope>NUCLEOTIDE SEQUENCE [LARGE SCALE GENOMIC DNA]</scope>
    <source>
        <strain evidence="1 2">DSM 41764</strain>
    </source>
</reference>
<protein>
    <submittedName>
        <fullName evidence="1">Uncharacterized protein</fullName>
    </submittedName>
</protein>
<evidence type="ECO:0000313" key="1">
    <source>
        <dbReference type="EMBL" id="MBI0312733.1"/>
    </source>
</evidence>
<accession>A0ABS0R5Z6</accession>
<proteinExistence type="predicted"/>
<keyword evidence="2" id="KW-1185">Reference proteome</keyword>
<sequence length="76" mass="8496">MNSPDHDRITVLTATTVGEARDILTAATKRLESEIASRLPGDRDGQAWARDQQLDLEIRVDWSQLTVLNAYNDTSL</sequence>
<name>A0ABS0R5Z6_9ACTN</name>
<comment type="caution">
    <text evidence="1">The sequence shown here is derived from an EMBL/GenBank/DDBJ whole genome shotgun (WGS) entry which is preliminary data.</text>
</comment>
<dbReference type="RefSeq" id="WP_198275955.1">
    <property type="nucleotide sequence ID" value="NZ_BAAAIF010000018.1"/>
</dbReference>
<organism evidence="1 2">
    <name type="scientific">Streptomyces javensis</name>
    <dbReference type="NCBI Taxonomy" id="114698"/>
    <lineage>
        <taxon>Bacteria</taxon>
        <taxon>Bacillati</taxon>
        <taxon>Actinomycetota</taxon>
        <taxon>Actinomycetes</taxon>
        <taxon>Kitasatosporales</taxon>
        <taxon>Streptomycetaceae</taxon>
        <taxon>Streptomyces</taxon>
        <taxon>Streptomyces violaceusniger group</taxon>
    </lineage>
</organism>
<evidence type="ECO:0000313" key="2">
    <source>
        <dbReference type="Proteomes" id="UP000638849"/>
    </source>
</evidence>